<accession>A0A0B6Z5S7</accession>
<dbReference type="GO" id="GO:0006438">
    <property type="term" value="P:valyl-tRNA aminoacylation"/>
    <property type="evidence" value="ECO:0007669"/>
    <property type="project" value="InterPro"/>
</dbReference>
<dbReference type="GO" id="GO:0005829">
    <property type="term" value="C:cytosol"/>
    <property type="evidence" value="ECO:0007669"/>
    <property type="project" value="TreeGrafter"/>
</dbReference>
<evidence type="ECO:0000256" key="3">
    <source>
        <dbReference type="ARBA" id="ARBA00022598"/>
    </source>
</evidence>
<evidence type="ECO:0000313" key="9">
    <source>
        <dbReference type="EMBL" id="CEK63737.1"/>
    </source>
</evidence>
<dbReference type="GO" id="GO:0004832">
    <property type="term" value="F:valine-tRNA ligase activity"/>
    <property type="evidence" value="ECO:0007669"/>
    <property type="project" value="UniProtKB-EC"/>
</dbReference>
<evidence type="ECO:0000256" key="1">
    <source>
        <dbReference type="ARBA" id="ARBA00005594"/>
    </source>
</evidence>
<feature type="non-terminal residue" evidence="9">
    <location>
        <position position="84"/>
    </location>
</feature>
<dbReference type="Gene3D" id="1.10.730.10">
    <property type="entry name" value="Isoleucyl-tRNA Synthetase, Domain 1"/>
    <property type="match status" value="1"/>
</dbReference>
<protein>
    <recommendedName>
        <fullName evidence="2">valine--tRNA ligase</fullName>
        <ecNumber evidence="2">6.1.1.9</ecNumber>
    </recommendedName>
    <alternativeName>
        <fullName evidence="8">Valyl-tRNA synthetase</fullName>
    </alternativeName>
</protein>
<comment type="similarity">
    <text evidence="1">Belongs to the class-I aminoacyl-tRNA synthetase family.</text>
</comment>
<dbReference type="EMBL" id="HACG01016872">
    <property type="protein sequence ID" value="CEK63737.1"/>
    <property type="molecule type" value="Transcribed_RNA"/>
</dbReference>
<dbReference type="EC" id="6.1.1.9" evidence="2"/>
<evidence type="ECO:0000256" key="7">
    <source>
        <dbReference type="ARBA" id="ARBA00023146"/>
    </source>
</evidence>
<dbReference type="GO" id="GO:0005524">
    <property type="term" value="F:ATP binding"/>
    <property type="evidence" value="ECO:0007669"/>
    <property type="project" value="UniProtKB-KW"/>
</dbReference>
<sequence>SFPNGIACCGADGLRLTLCSYNLQNVNIRFDVGHAESKMRFSNKVWQSFKFIFSKLQPSINILDRFELSGTEDNTDMWILSRSS</sequence>
<proteinExistence type="inferred from homology"/>
<evidence type="ECO:0000256" key="6">
    <source>
        <dbReference type="ARBA" id="ARBA00022917"/>
    </source>
</evidence>
<feature type="non-terminal residue" evidence="9">
    <location>
        <position position="1"/>
    </location>
</feature>
<evidence type="ECO:0000256" key="4">
    <source>
        <dbReference type="ARBA" id="ARBA00022741"/>
    </source>
</evidence>
<gene>
    <name evidence="9" type="primary">ORF49279</name>
</gene>
<keyword evidence="6" id="KW-0648">Protein biosynthesis</keyword>
<evidence type="ECO:0000256" key="2">
    <source>
        <dbReference type="ARBA" id="ARBA00013169"/>
    </source>
</evidence>
<dbReference type="PANTHER" id="PTHR11946:SF109">
    <property type="entry name" value="VALINE--TRNA LIGASE"/>
    <property type="match status" value="1"/>
</dbReference>
<dbReference type="PANTHER" id="PTHR11946">
    <property type="entry name" value="VALYL-TRNA SYNTHETASES"/>
    <property type="match status" value="1"/>
</dbReference>
<evidence type="ECO:0000256" key="5">
    <source>
        <dbReference type="ARBA" id="ARBA00022840"/>
    </source>
</evidence>
<dbReference type="InterPro" id="IPR002303">
    <property type="entry name" value="Valyl-tRNA_ligase"/>
</dbReference>
<dbReference type="AlphaFoldDB" id="A0A0B6Z5S7"/>
<organism evidence="9">
    <name type="scientific">Arion vulgaris</name>
    <dbReference type="NCBI Taxonomy" id="1028688"/>
    <lineage>
        <taxon>Eukaryota</taxon>
        <taxon>Metazoa</taxon>
        <taxon>Spiralia</taxon>
        <taxon>Lophotrochozoa</taxon>
        <taxon>Mollusca</taxon>
        <taxon>Gastropoda</taxon>
        <taxon>Heterobranchia</taxon>
        <taxon>Euthyneura</taxon>
        <taxon>Panpulmonata</taxon>
        <taxon>Eupulmonata</taxon>
        <taxon>Stylommatophora</taxon>
        <taxon>Helicina</taxon>
        <taxon>Arionoidea</taxon>
        <taxon>Arionidae</taxon>
        <taxon>Arion</taxon>
    </lineage>
</organism>
<keyword evidence="4" id="KW-0547">Nucleotide-binding</keyword>
<evidence type="ECO:0000256" key="8">
    <source>
        <dbReference type="ARBA" id="ARBA00029936"/>
    </source>
</evidence>
<name>A0A0B6Z5S7_9EUPU</name>
<keyword evidence="5" id="KW-0067">ATP-binding</keyword>
<keyword evidence="7" id="KW-0030">Aminoacyl-tRNA synthetase</keyword>
<reference evidence="9" key="1">
    <citation type="submission" date="2014-12" db="EMBL/GenBank/DDBJ databases">
        <title>Insight into the proteome of Arion vulgaris.</title>
        <authorList>
            <person name="Aradska J."/>
            <person name="Bulat T."/>
            <person name="Smidak R."/>
            <person name="Sarate P."/>
            <person name="Gangsoo J."/>
            <person name="Sialana F."/>
            <person name="Bilban M."/>
            <person name="Lubec G."/>
        </authorList>
    </citation>
    <scope>NUCLEOTIDE SEQUENCE</scope>
    <source>
        <tissue evidence="9">Skin</tissue>
    </source>
</reference>
<keyword evidence="3" id="KW-0436">Ligase</keyword>